<evidence type="ECO:0000313" key="2">
    <source>
        <dbReference type="EMBL" id="KZZ99542.1"/>
    </source>
</evidence>
<keyword evidence="3" id="KW-1185">Reference proteome</keyword>
<proteinExistence type="predicted"/>
<sequence>MFYKCLTFCLAGLVAGRPESEPRSVTRHKIPGWEYDEPIKLGLVKVVAASSTVGIHDDYERTQRDAVLSLTSLGLAPHHSSGTCLLDALEHDLGITMDNSKEGVPHTVADLHHLLRQQMDDALTRVKETTYWNKITLLIDKHQPQNSHVFPFLITDEHIKRVQALFRGHDYYAAVVPMGEFYAGTYYKNTKFY</sequence>
<comment type="caution">
    <text evidence="2">The sequence shown here is derived from an EMBL/GenBank/DDBJ whole genome shotgun (WGS) entry which is preliminary data.</text>
</comment>
<reference evidence="2 3" key="1">
    <citation type="journal article" date="2016" name="Genome Biol. Evol.">
        <title>Divergent and convergent evolution of fungal pathogenicity.</title>
        <authorList>
            <person name="Shang Y."/>
            <person name="Xiao G."/>
            <person name="Zheng P."/>
            <person name="Cen K."/>
            <person name="Zhan S."/>
            <person name="Wang C."/>
        </authorList>
    </citation>
    <scope>NUCLEOTIDE SEQUENCE [LARGE SCALE GENOMIC DNA]</scope>
    <source>
        <strain evidence="2 3">RCEF 2490</strain>
    </source>
</reference>
<organism evidence="2 3">
    <name type="scientific">Moelleriella libera RCEF 2490</name>
    <dbReference type="NCBI Taxonomy" id="1081109"/>
    <lineage>
        <taxon>Eukaryota</taxon>
        <taxon>Fungi</taxon>
        <taxon>Dikarya</taxon>
        <taxon>Ascomycota</taxon>
        <taxon>Pezizomycotina</taxon>
        <taxon>Sordariomycetes</taxon>
        <taxon>Hypocreomycetidae</taxon>
        <taxon>Hypocreales</taxon>
        <taxon>Clavicipitaceae</taxon>
        <taxon>Moelleriella</taxon>
    </lineage>
</organism>
<dbReference type="Proteomes" id="UP000078544">
    <property type="component" value="Unassembled WGS sequence"/>
</dbReference>
<gene>
    <name evidence="2" type="ORF">AAL_02114</name>
</gene>
<feature type="chain" id="PRO_5007835575" evidence="1">
    <location>
        <begin position="17"/>
        <end position="193"/>
    </location>
</feature>
<accession>A0A162IWU0</accession>
<evidence type="ECO:0000313" key="3">
    <source>
        <dbReference type="Proteomes" id="UP000078544"/>
    </source>
</evidence>
<feature type="signal peptide" evidence="1">
    <location>
        <begin position="1"/>
        <end position="16"/>
    </location>
</feature>
<name>A0A162IWU0_9HYPO</name>
<evidence type="ECO:0000256" key="1">
    <source>
        <dbReference type="SAM" id="SignalP"/>
    </source>
</evidence>
<protein>
    <submittedName>
        <fullName evidence="2">Uncharacterized protein</fullName>
    </submittedName>
</protein>
<dbReference type="EMBL" id="AZGY01000003">
    <property type="protein sequence ID" value="KZZ99542.1"/>
    <property type="molecule type" value="Genomic_DNA"/>
</dbReference>
<keyword evidence="1" id="KW-0732">Signal</keyword>
<dbReference type="AlphaFoldDB" id="A0A162IWU0"/>